<dbReference type="InterPro" id="IPR015422">
    <property type="entry name" value="PyrdxlP-dep_Trfase_small"/>
</dbReference>
<keyword evidence="11" id="KW-0614">Plasmid</keyword>
<dbReference type="OrthoDB" id="9809616at2"/>
<dbReference type="Gene3D" id="3.40.640.10">
    <property type="entry name" value="Type I PLP-dependent aspartate aminotransferase-like (Major domain)"/>
    <property type="match status" value="1"/>
</dbReference>
<evidence type="ECO:0000256" key="1">
    <source>
        <dbReference type="ARBA" id="ARBA00001933"/>
    </source>
</evidence>
<evidence type="ECO:0000259" key="10">
    <source>
        <dbReference type="Pfam" id="PF00155"/>
    </source>
</evidence>
<evidence type="ECO:0000256" key="9">
    <source>
        <dbReference type="HAMAP-Rule" id="MF_01023"/>
    </source>
</evidence>
<dbReference type="RefSeq" id="WP_153273735.1">
    <property type="nucleotide sequence ID" value="NZ_CP043499.1"/>
</dbReference>
<protein>
    <recommendedName>
        <fullName evidence="9">Histidinol-phosphate aminotransferase</fullName>
        <ecNumber evidence="9">2.6.1.9</ecNumber>
    </recommendedName>
    <alternativeName>
        <fullName evidence="9">Imidazole acetol-phosphate transaminase</fullName>
    </alternativeName>
</protein>
<dbReference type="HAMAP" id="MF_01023">
    <property type="entry name" value="HisC_aminotrans_2"/>
    <property type="match status" value="1"/>
</dbReference>
<evidence type="ECO:0000256" key="7">
    <source>
        <dbReference type="ARBA" id="ARBA00022898"/>
    </source>
</evidence>
<evidence type="ECO:0000313" key="11">
    <source>
        <dbReference type="EMBL" id="QFY63788.1"/>
    </source>
</evidence>
<evidence type="ECO:0000256" key="5">
    <source>
        <dbReference type="ARBA" id="ARBA00022576"/>
    </source>
</evidence>
<keyword evidence="9" id="KW-0028">Amino-acid biosynthesis</keyword>
<keyword evidence="9" id="KW-0368">Histidine biosynthesis</keyword>
<dbReference type="NCBIfam" id="NF003496">
    <property type="entry name" value="PRK05166.1"/>
    <property type="match status" value="1"/>
</dbReference>
<name>A0A5Q0CD64_9HYPH</name>
<reference evidence="11 12" key="1">
    <citation type="submission" date="2019-08" db="EMBL/GenBank/DDBJ databases">
        <title>Prosopis cineraria nodule microbiome.</title>
        <authorList>
            <person name="Ali R."/>
            <person name="Chaluvadi S.R."/>
            <person name="Wang X."/>
        </authorList>
    </citation>
    <scope>NUCLEOTIDE SEQUENCE [LARGE SCALE GENOMIC DNA]</scope>
    <source>
        <strain evidence="11 12">BG7</strain>
        <plasmid evidence="11 12">unnamed</plasmid>
    </source>
</reference>
<feature type="domain" description="Aminotransferase class I/classII large" evidence="10">
    <location>
        <begin position="38"/>
        <end position="362"/>
    </location>
</feature>
<evidence type="ECO:0000256" key="6">
    <source>
        <dbReference type="ARBA" id="ARBA00022679"/>
    </source>
</evidence>
<dbReference type="InterPro" id="IPR001917">
    <property type="entry name" value="Aminotrans_II_pyridoxalP_BS"/>
</dbReference>
<comment type="pathway">
    <text evidence="2 9">Amino-acid biosynthesis; L-histidine biosynthesis; L-histidine from 5-phospho-alpha-D-ribose 1-diphosphate: step 7/9.</text>
</comment>
<comment type="catalytic activity">
    <reaction evidence="8 9">
        <text>L-histidinol phosphate + 2-oxoglutarate = 3-(imidazol-4-yl)-2-oxopropyl phosphate + L-glutamate</text>
        <dbReference type="Rhea" id="RHEA:23744"/>
        <dbReference type="ChEBI" id="CHEBI:16810"/>
        <dbReference type="ChEBI" id="CHEBI:29985"/>
        <dbReference type="ChEBI" id="CHEBI:57766"/>
        <dbReference type="ChEBI" id="CHEBI:57980"/>
        <dbReference type="EC" id="2.6.1.9"/>
    </reaction>
</comment>
<dbReference type="EMBL" id="CP043499">
    <property type="protein sequence ID" value="QFY63788.1"/>
    <property type="molecule type" value="Genomic_DNA"/>
</dbReference>
<evidence type="ECO:0000256" key="8">
    <source>
        <dbReference type="ARBA" id="ARBA00047481"/>
    </source>
</evidence>
<keyword evidence="6 9" id="KW-0808">Transferase</keyword>
<dbReference type="InterPro" id="IPR050106">
    <property type="entry name" value="HistidinolP_aminotransfase"/>
</dbReference>
<keyword evidence="12" id="KW-1185">Reference proteome</keyword>
<dbReference type="Gene3D" id="3.90.1150.10">
    <property type="entry name" value="Aspartate Aminotransferase, domain 1"/>
    <property type="match status" value="1"/>
</dbReference>
<dbReference type="InterPro" id="IPR004839">
    <property type="entry name" value="Aminotransferase_I/II_large"/>
</dbReference>
<feature type="modified residue" description="N6-(pyridoxal phosphate)lysine" evidence="9">
    <location>
        <position position="229"/>
    </location>
</feature>
<dbReference type="UniPathway" id="UPA00031">
    <property type="reaction ID" value="UER00012"/>
</dbReference>
<dbReference type="InterPro" id="IPR015421">
    <property type="entry name" value="PyrdxlP-dep_Trfase_major"/>
</dbReference>
<dbReference type="AlphaFoldDB" id="A0A5Q0CD64"/>
<comment type="cofactor">
    <cofactor evidence="1 9">
        <name>pyridoxal 5'-phosphate</name>
        <dbReference type="ChEBI" id="CHEBI:597326"/>
    </cofactor>
</comment>
<dbReference type="PANTHER" id="PTHR43643:SF3">
    <property type="entry name" value="HISTIDINOL-PHOSPHATE AMINOTRANSFERASE"/>
    <property type="match status" value="1"/>
</dbReference>
<comment type="subunit">
    <text evidence="4 9">Homodimer.</text>
</comment>
<evidence type="ECO:0000313" key="12">
    <source>
        <dbReference type="Proteomes" id="UP000326881"/>
    </source>
</evidence>
<dbReference type="Pfam" id="PF00155">
    <property type="entry name" value="Aminotran_1_2"/>
    <property type="match status" value="1"/>
</dbReference>
<dbReference type="PANTHER" id="PTHR43643">
    <property type="entry name" value="HISTIDINOL-PHOSPHATE AMINOTRANSFERASE 2"/>
    <property type="match status" value="1"/>
</dbReference>
<keyword evidence="5 9" id="KW-0032">Aminotransferase</keyword>
<comment type="similarity">
    <text evidence="3 9">Belongs to the class-II pyridoxal-phosphate-dependent aminotransferase family. Histidinol-phosphate aminotransferase subfamily.</text>
</comment>
<evidence type="ECO:0000256" key="4">
    <source>
        <dbReference type="ARBA" id="ARBA00011738"/>
    </source>
</evidence>
<gene>
    <name evidence="9" type="primary">hisC</name>
    <name evidence="11" type="ORF">FZ934_26580</name>
</gene>
<dbReference type="SUPFAM" id="SSF53383">
    <property type="entry name" value="PLP-dependent transferases"/>
    <property type="match status" value="1"/>
</dbReference>
<evidence type="ECO:0000256" key="3">
    <source>
        <dbReference type="ARBA" id="ARBA00007970"/>
    </source>
</evidence>
<dbReference type="KEGG" id="rgr:FZ934_26580"/>
<proteinExistence type="inferred from homology"/>
<sequence length="374" mass="41328">MSDTTRHIRDEVIGIPRYNSGLTLEEVRERYNPPVISKLGSNESPFGASASAFDFQNRAAELVRLYPDPRGHELCAAIAGKLDVDTDQVILGNGSEDLIAIICRAVVRPDDIVTTLYPSFPLHEDYAVLMGGRVERIEVRADLTIDVPALIEAAKRRPRMILFANPMNPVGSWIGSDDFAAFLRAVDKDTLLVIDEAYAEYAAGDDYPSTIDLLKDCDRSWVVLRTFSKAYGLAGLRIGFGVTSSPQLCDFFNRVRTPFNTNAFAQYAAMAALGDEAHLRRTIELALTERARIADGLKQLGMRPAPSKGNFVFFDCGGNAALLAEELLKEGVIVKPWKQPGYETFIRVSIGSVDENDHFLRAMKHSLDRLSAAR</sequence>
<dbReference type="InterPro" id="IPR005861">
    <property type="entry name" value="HisP_aminotrans"/>
</dbReference>
<evidence type="ECO:0000256" key="2">
    <source>
        <dbReference type="ARBA" id="ARBA00005011"/>
    </source>
</evidence>
<accession>A0A5Q0CD64</accession>
<dbReference type="NCBIfam" id="TIGR01141">
    <property type="entry name" value="hisC"/>
    <property type="match status" value="1"/>
</dbReference>
<dbReference type="PROSITE" id="PS00599">
    <property type="entry name" value="AA_TRANSFER_CLASS_2"/>
    <property type="match status" value="1"/>
</dbReference>
<dbReference type="EC" id="2.6.1.9" evidence="9"/>
<organism evidence="11 12">
    <name type="scientific">Rhizobium grahamii</name>
    <dbReference type="NCBI Taxonomy" id="1120045"/>
    <lineage>
        <taxon>Bacteria</taxon>
        <taxon>Pseudomonadati</taxon>
        <taxon>Pseudomonadota</taxon>
        <taxon>Alphaproteobacteria</taxon>
        <taxon>Hyphomicrobiales</taxon>
        <taxon>Rhizobiaceae</taxon>
        <taxon>Rhizobium/Agrobacterium group</taxon>
        <taxon>Rhizobium</taxon>
    </lineage>
</organism>
<dbReference type="GO" id="GO:0030170">
    <property type="term" value="F:pyridoxal phosphate binding"/>
    <property type="evidence" value="ECO:0007669"/>
    <property type="project" value="InterPro"/>
</dbReference>
<dbReference type="GO" id="GO:0000105">
    <property type="term" value="P:L-histidine biosynthetic process"/>
    <property type="evidence" value="ECO:0007669"/>
    <property type="project" value="UniProtKB-UniRule"/>
</dbReference>
<dbReference type="Proteomes" id="UP000326881">
    <property type="component" value="Plasmid unnamed"/>
</dbReference>
<dbReference type="GO" id="GO:0004400">
    <property type="term" value="F:histidinol-phosphate transaminase activity"/>
    <property type="evidence" value="ECO:0007669"/>
    <property type="project" value="UniProtKB-UniRule"/>
</dbReference>
<geneLocation type="plasmid" evidence="11 12">
    <name>unnamed</name>
</geneLocation>
<dbReference type="InterPro" id="IPR015424">
    <property type="entry name" value="PyrdxlP-dep_Trfase"/>
</dbReference>
<keyword evidence="7 9" id="KW-0663">Pyridoxal phosphate</keyword>
<dbReference type="CDD" id="cd00609">
    <property type="entry name" value="AAT_like"/>
    <property type="match status" value="1"/>
</dbReference>